<dbReference type="InterPro" id="IPR022161">
    <property type="entry name" value="Helicase_IV_N"/>
</dbReference>
<dbReference type="Pfam" id="PF12462">
    <property type="entry name" value="Helicase_IV_N"/>
    <property type="match status" value="1"/>
</dbReference>
<evidence type="ECO:0000313" key="3">
    <source>
        <dbReference type="Proteomes" id="UP000216033"/>
    </source>
</evidence>
<evidence type="ECO:0000313" key="2">
    <source>
        <dbReference type="EMBL" id="PAL20590.1"/>
    </source>
</evidence>
<protein>
    <recommendedName>
        <fullName evidence="1">DNA helicase IV N-terminal domain-containing protein</fullName>
    </recommendedName>
</protein>
<accession>A0A270B733</accession>
<dbReference type="EMBL" id="NDFP01000020">
    <property type="protein sequence ID" value="PAL20590.1"/>
    <property type="molecule type" value="Genomic_DNA"/>
</dbReference>
<organism evidence="2 3">
    <name type="scientific">Acetobacter syzygii</name>
    <dbReference type="NCBI Taxonomy" id="146476"/>
    <lineage>
        <taxon>Bacteria</taxon>
        <taxon>Pseudomonadati</taxon>
        <taxon>Pseudomonadota</taxon>
        <taxon>Alphaproteobacteria</taxon>
        <taxon>Acetobacterales</taxon>
        <taxon>Acetobacteraceae</taxon>
        <taxon>Acetobacter</taxon>
    </lineage>
</organism>
<evidence type="ECO:0000259" key="1">
    <source>
        <dbReference type="Pfam" id="PF12462"/>
    </source>
</evidence>
<name>A0A270B733_9PROT</name>
<feature type="domain" description="DNA helicase IV N-terminal" evidence="1">
    <location>
        <begin position="35"/>
        <end position="166"/>
    </location>
</feature>
<sequence length="204" mass="23370">MFASGISSSQHYLGSCKRVLLRRLRCRVRSSKRQEWKPSKWGQIFTRSPEWRLQLDGEDLVLTFNGEDHHTPIRDDATMRVQSGLFWADVSLNFGSDHELKVDGLPNAQATALQAALKSVLSEQKLRRATDLVIKDYNTIKKWLDQIASIIRQAETERRWITHETQSSFLAARPALDGEKLRARFQQAAVKKRLGKNAQNIDKA</sequence>
<gene>
    <name evidence="2" type="ORF">B9K05_12885</name>
</gene>
<dbReference type="AlphaFoldDB" id="A0A270B733"/>
<comment type="caution">
    <text evidence="2">The sequence shown here is derived from an EMBL/GenBank/DDBJ whole genome shotgun (WGS) entry which is preliminary data.</text>
</comment>
<dbReference type="Proteomes" id="UP000216033">
    <property type="component" value="Unassembled WGS sequence"/>
</dbReference>
<keyword evidence="3" id="KW-1185">Reference proteome</keyword>
<reference evidence="2 3" key="1">
    <citation type="submission" date="2017-04" db="EMBL/GenBank/DDBJ databases">
        <title>Kefir bacterial isolates.</title>
        <authorList>
            <person name="Kim Y."/>
            <person name="Blasche S."/>
            <person name="Patil K.R."/>
        </authorList>
    </citation>
    <scope>NUCLEOTIDE SEQUENCE [LARGE SCALE GENOMIC DNA]</scope>
    <source>
        <strain evidence="2 3">KR-2</strain>
    </source>
</reference>
<proteinExistence type="predicted"/>